<evidence type="ECO:0000313" key="2">
    <source>
        <dbReference type="Proteomes" id="UP000834106"/>
    </source>
</evidence>
<gene>
    <name evidence="1" type="ORF">FPE_LOCUS34904</name>
</gene>
<sequence>MQVVDYEPTFDQPALDSSLNQHLSLGLSPDLNNAVDELWQDIHRSSLDRKDILGDMTLEDFLVTSGVVAESSALKINPGSIIWLILHNEISGMNFRFLRCMHNCNKACCCFCA</sequence>
<dbReference type="EMBL" id="OU503058">
    <property type="protein sequence ID" value="CAI9787474.1"/>
    <property type="molecule type" value="Genomic_DNA"/>
</dbReference>
<accession>A0AAD2AH30</accession>
<name>A0AAD2AH30_9LAMI</name>
<proteinExistence type="predicted"/>
<protein>
    <submittedName>
        <fullName evidence="1">Uncharacterized protein</fullName>
    </submittedName>
</protein>
<dbReference type="Proteomes" id="UP000834106">
    <property type="component" value="Chromosome 23"/>
</dbReference>
<dbReference type="AlphaFoldDB" id="A0AAD2AH30"/>
<keyword evidence="2" id="KW-1185">Reference proteome</keyword>
<reference evidence="1" key="1">
    <citation type="submission" date="2023-05" db="EMBL/GenBank/DDBJ databases">
        <authorList>
            <person name="Huff M."/>
        </authorList>
    </citation>
    <scope>NUCLEOTIDE SEQUENCE</scope>
</reference>
<organism evidence="1 2">
    <name type="scientific">Fraxinus pennsylvanica</name>
    <dbReference type="NCBI Taxonomy" id="56036"/>
    <lineage>
        <taxon>Eukaryota</taxon>
        <taxon>Viridiplantae</taxon>
        <taxon>Streptophyta</taxon>
        <taxon>Embryophyta</taxon>
        <taxon>Tracheophyta</taxon>
        <taxon>Spermatophyta</taxon>
        <taxon>Magnoliopsida</taxon>
        <taxon>eudicotyledons</taxon>
        <taxon>Gunneridae</taxon>
        <taxon>Pentapetalae</taxon>
        <taxon>asterids</taxon>
        <taxon>lamiids</taxon>
        <taxon>Lamiales</taxon>
        <taxon>Oleaceae</taxon>
        <taxon>Oleeae</taxon>
        <taxon>Fraxinus</taxon>
    </lineage>
</organism>
<evidence type="ECO:0000313" key="1">
    <source>
        <dbReference type="EMBL" id="CAI9787474.1"/>
    </source>
</evidence>